<feature type="transmembrane region" description="Helical" evidence="1">
    <location>
        <begin position="299"/>
        <end position="324"/>
    </location>
</feature>
<feature type="transmembrane region" description="Helical" evidence="1">
    <location>
        <begin position="345"/>
        <end position="364"/>
    </location>
</feature>
<feature type="transmembrane region" description="Helical" evidence="1">
    <location>
        <begin position="257"/>
        <end position="279"/>
    </location>
</feature>
<sequence>MASLLEDKLFEISGQGPAPTKDFFQLVITKTLVIWRWWKISLRSEYRKTQPGEMKLPHDYYLHDKTLQHQVKVVFGENTLEYSKALCNGDFDYLPRLPDRLLLRILAFLELEEVQQLRPISRKFKKNMTTRDEDEALILNAVKAGVHSVCFLATSIFAYLIVATVSGVAELRRVPCYVLLCQHCVSIAGFNGVGVVIHLLRALRVPAPRLLCWALFDLQVVLARGLVITLTTMALNTCVSVCLPLRYHEVVHVAKYAVMLVIWGLAAISPVVFTALAFIEAPPGYVTAQDPSCPTALEGFIPRVVSLALLALLVLLIILSYILIYHEGRRAGHFSRSNSRGRRTILIHSLQLSLHILPVIPIISRLRKSLPVTLVNFLVFCVAQSLSPIVYGLRSRDIQARLPDYIPHWLQRTRGGTSDQCDAKHVEDQP</sequence>
<keyword evidence="1" id="KW-0472">Membrane</keyword>
<reference evidence="3" key="1">
    <citation type="thesis" date="2021" institute="BYU ScholarsArchive" country="Provo, UT, USA">
        <title>Applications of and Algorithms for Genome Assembly and Genomic Analyses with an Emphasis on Marine Teleosts.</title>
        <authorList>
            <person name="Pickett B.D."/>
        </authorList>
    </citation>
    <scope>NUCLEOTIDE SEQUENCE</scope>
    <source>
        <strain evidence="3">HI-2016</strain>
    </source>
</reference>
<accession>A0A8T2NTT9</accession>
<evidence type="ECO:0000313" key="4">
    <source>
        <dbReference type="Proteomes" id="UP000824540"/>
    </source>
</evidence>
<feature type="transmembrane region" description="Helical" evidence="1">
    <location>
        <begin position="220"/>
        <end position="245"/>
    </location>
</feature>
<evidence type="ECO:0000256" key="1">
    <source>
        <dbReference type="SAM" id="Phobius"/>
    </source>
</evidence>
<dbReference type="InterPro" id="IPR052921">
    <property type="entry name" value="GPCR1_Superfamily_Member"/>
</dbReference>
<keyword evidence="1" id="KW-1133">Transmembrane helix</keyword>
<comment type="caution">
    <text evidence="3">The sequence shown here is derived from an EMBL/GenBank/DDBJ whole genome shotgun (WGS) entry which is preliminary data.</text>
</comment>
<organism evidence="3 4">
    <name type="scientific">Albula glossodonta</name>
    <name type="common">roundjaw bonefish</name>
    <dbReference type="NCBI Taxonomy" id="121402"/>
    <lineage>
        <taxon>Eukaryota</taxon>
        <taxon>Metazoa</taxon>
        <taxon>Chordata</taxon>
        <taxon>Craniata</taxon>
        <taxon>Vertebrata</taxon>
        <taxon>Euteleostomi</taxon>
        <taxon>Actinopterygii</taxon>
        <taxon>Neopterygii</taxon>
        <taxon>Teleostei</taxon>
        <taxon>Albuliformes</taxon>
        <taxon>Albulidae</taxon>
        <taxon>Albula</taxon>
    </lineage>
</organism>
<dbReference type="InterPro" id="IPR001810">
    <property type="entry name" value="F-box_dom"/>
</dbReference>
<dbReference type="SUPFAM" id="SSF81321">
    <property type="entry name" value="Family A G protein-coupled receptor-like"/>
    <property type="match status" value="1"/>
</dbReference>
<feature type="transmembrane region" description="Helical" evidence="1">
    <location>
        <begin position="144"/>
        <end position="165"/>
    </location>
</feature>
<protein>
    <recommendedName>
        <fullName evidence="2">F-box domain-containing protein</fullName>
    </recommendedName>
</protein>
<dbReference type="PANTHER" id="PTHR26451:SF980">
    <property type="entry name" value="GENE 7582-RELATED"/>
    <property type="match status" value="1"/>
</dbReference>
<gene>
    <name evidence="3" type="ORF">JZ751_013799</name>
</gene>
<keyword evidence="4" id="KW-1185">Reference proteome</keyword>
<dbReference type="PROSITE" id="PS50181">
    <property type="entry name" value="FBOX"/>
    <property type="match status" value="1"/>
</dbReference>
<keyword evidence="1" id="KW-0812">Transmembrane</keyword>
<evidence type="ECO:0000313" key="3">
    <source>
        <dbReference type="EMBL" id="KAG9343629.1"/>
    </source>
</evidence>
<dbReference type="GO" id="GO:0016020">
    <property type="term" value="C:membrane"/>
    <property type="evidence" value="ECO:0007669"/>
    <property type="project" value="TreeGrafter"/>
</dbReference>
<dbReference type="OrthoDB" id="8856247at2759"/>
<evidence type="ECO:0000259" key="2">
    <source>
        <dbReference type="PROSITE" id="PS50181"/>
    </source>
</evidence>
<dbReference type="InterPro" id="IPR036047">
    <property type="entry name" value="F-box-like_dom_sf"/>
</dbReference>
<dbReference type="Gene3D" id="1.20.1070.10">
    <property type="entry name" value="Rhodopsin 7-helix transmembrane proteins"/>
    <property type="match status" value="1"/>
</dbReference>
<dbReference type="SUPFAM" id="SSF81383">
    <property type="entry name" value="F-box domain"/>
    <property type="match status" value="1"/>
</dbReference>
<dbReference type="AlphaFoldDB" id="A0A8T2NTT9"/>
<dbReference type="GO" id="GO:0005549">
    <property type="term" value="F:odorant binding"/>
    <property type="evidence" value="ECO:0007669"/>
    <property type="project" value="TreeGrafter"/>
</dbReference>
<dbReference type="PANTHER" id="PTHR26451">
    <property type="entry name" value="G_PROTEIN_RECEP_F1_2 DOMAIN-CONTAINING PROTEIN"/>
    <property type="match status" value="1"/>
</dbReference>
<proteinExistence type="predicted"/>
<dbReference type="EMBL" id="JAFBMS010000023">
    <property type="protein sequence ID" value="KAG9343629.1"/>
    <property type="molecule type" value="Genomic_DNA"/>
</dbReference>
<dbReference type="GO" id="GO:0004984">
    <property type="term" value="F:olfactory receptor activity"/>
    <property type="evidence" value="ECO:0007669"/>
    <property type="project" value="TreeGrafter"/>
</dbReference>
<feature type="domain" description="F-box" evidence="2">
    <location>
        <begin position="91"/>
        <end position="141"/>
    </location>
</feature>
<name>A0A8T2NTT9_9TELE</name>
<feature type="transmembrane region" description="Helical" evidence="1">
    <location>
        <begin position="370"/>
        <end position="393"/>
    </location>
</feature>
<dbReference type="Proteomes" id="UP000824540">
    <property type="component" value="Unassembled WGS sequence"/>
</dbReference>
<feature type="transmembrane region" description="Helical" evidence="1">
    <location>
        <begin position="177"/>
        <end position="200"/>
    </location>
</feature>